<name>A0AAW1S0G1_9CHLO</name>
<proteinExistence type="predicted"/>
<accession>A0AAW1S0G1</accession>
<sequence>MEAAQLPAEASLPDSSAVLDKTAACITEPLVVDAMQPAVFEVDGGASLPDSSATEDLSAPARWPRPRQRTLAQGELVNKLLDELAAPAAPEPPEPSAGAGEAAFAPLTPANGVEPFERSQVFKDCGPLAGYGWLSMSRMGGFMPARVRPAIQRPGVCRSHVLVGALGPIA</sequence>
<feature type="compositionally biased region" description="Low complexity" evidence="1">
    <location>
        <begin position="96"/>
        <end position="106"/>
    </location>
</feature>
<keyword evidence="3" id="KW-1185">Reference proteome</keyword>
<gene>
    <name evidence="2" type="ORF">WJX81_007352</name>
</gene>
<dbReference type="EMBL" id="JALJOU010000016">
    <property type="protein sequence ID" value="KAK9839524.1"/>
    <property type="molecule type" value="Genomic_DNA"/>
</dbReference>
<evidence type="ECO:0000313" key="2">
    <source>
        <dbReference type="EMBL" id="KAK9839524.1"/>
    </source>
</evidence>
<organism evidence="2 3">
    <name type="scientific">Elliptochloris bilobata</name>
    <dbReference type="NCBI Taxonomy" id="381761"/>
    <lineage>
        <taxon>Eukaryota</taxon>
        <taxon>Viridiplantae</taxon>
        <taxon>Chlorophyta</taxon>
        <taxon>core chlorophytes</taxon>
        <taxon>Trebouxiophyceae</taxon>
        <taxon>Trebouxiophyceae incertae sedis</taxon>
        <taxon>Elliptochloris clade</taxon>
        <taxon>Elliptochloris</taxon>
    </lineage>
</organism>
<protein>
    <submittedName>
        <fullName evidence="2">Uncharacterized protein</fullName>
    </submittedName>
</protein>
<dbReference type="Proteomes" id="UP001445335">
    <property type="component" value="Unassembled WGS sequence"/>
</dbReference>
<evidence type="ECO:0000256" key="1">
    <source>
        <dbReference type="SAM" id="MobiDB-lite"/>
    </source>
</evidence>
<feature type="region of interest" description="Disordered" evidence="1">
    <location>
        <begin position="43"/>
        <end position="64"/>
    </location>
</feature>
<feature type="region of interest" description="Disordered" evidence="1">
    <location>
        <begin position="84"/>
        <end position="106"/>
    </location>
</feature>
<dbReference type="AlphaFoldDB" id="A0AAW1S0G1"/>
<evidence type="ECO:0000313" key="3">
    <source>
        <dbReference type="Proteomes" id="UP001445335"/>
    </source>
</evidence>
<reference evidence="2 3" key="1">
    <citation type="journal article" date="2024" name="Nat. Commun.">
        <title>Phylogenomics reveals the evolutionary origins of lichenization in chlorophyte algae.</title>
        <authorList>
            <person name="Puginier C."/>
            <person name="Libourel C."/>
            <person name="Otte J."/>
            <person name="Skaloud P."/>
            <person name="Haon M."/>
            <person name="Grisel S."/>
            <person name="Petersen M."/>
            <person name="Berrin J.G."/>
            <person name="Delaux P.M."/>
            <person name="Dal Grande F."/>
            <person name="Keller J."/>
        </authorList>
    </citation>
    <scope>NUCLEOTIDE SEQUENCE [LARGE SCALE GENOMIC DNA]</scope>
    <source>
        <strain evidence="2 3">SAG 245.80</strain>
    </source>
</reference>
<comment type="caution">
    <text evidence="2">The sequence shown here is derived from an EMBL/GenBank/DDBJ whole genome shotgun (WGS) entry which is preliminary data.</text>
</comment>